<dbReference type="Proteomes" id="UP001497457">
    <property type="component" value="Chromosome 5rd"/>
</dbReference>
<dbReference type="FunFam" id="3.30.70.1050:FF:000004">
    <property type="entry name" value="Trigger factor"/>
    <property type="match status" value="1"/>
</dbReference>
<dbReference type="SUPFAM" id="SSF102735">
    <property type="entry name" value="Trigger factor ribosome-binding domain"/>
    <property type="match status" value="1"/>
</dbReference>
<evidence type="ECO:0000256" key="4">
    <source>
        <dbReference type="ARBA" id="ARBA00023110"/>
    </source>
</evidence>
<dbReference type="Pfam" id="PF05697">
    <property type="entry name" value="Trigger_N"/>
    <property type="match status" value="1"/>
</dbReference>
<evidence type="ECO:0000259" key="8">
    <source>
        <dbReference type="Pfam" id="PF05697"/>
    </source>
</evidence>
<feature type="domain" description="Trigger factor ribosome-binding bacterial" evidence="8">
    <location>
        <begin position="104"/>
        <end position="218"/>
    </location>
</feature>
<evidence type="ECO:0000313" key="9">
    <source>
        <dbReference type="EMBL" id="CAL5063391.1"/>
    </source>
</evidence>
<keyword evidence="11" id="KW-1185">Reference proteome</keyword>
<keyword evidence="4" id="KW-0697">Rotamase</keyword>
<name>A0ABC9EUF5_9POAL</name>
<reference evidence="11" key="1">
    <citation type="submission" date="2024-06" db="EMBL/GenBank/DDBJ databases">
        <authorList>
            <person name="Ryan C."/>
        </authorList>
    </citation>
    <scope>NUCLEOTIDE SEQUENCE [LARGE SCALE GENOMIC DNA]</scope>
</reference>
<evidence type="ECO:0000256" key="5">
    <source>
        <dbReference type="ARBA" id="ARBA00023186"/>
    </source>
</evidence>
<dbReference type="InterPro" id="IPR036611">
    <property type="entry name" value="Trigger_fac_ribosome-bd_sf"/>
</dbReference>
<dbReference type="PANTHER" id="PTHR30560">
    <property type="entry name" value="TRIGGER FACTOR CHAPERONE AND PEPTIDYL-PROLYL CIS/TRANS ISOMERASE"/>
    <property type="match status" value="1"/>
</dbReference>
<evidence type="ECO:0000256" key="7">
    <source>
        <dbReference type="ARBA" id="ARBA00024849"/>
    </source>
</evidence>
<dbReference type="GO" id="GO:0003755">
    <property type="term" value="F:peptidyl-prolyl cis-trans isomerase activity"/>
    <property type="evidence" value="ECO:0007669"/>
    <property type="project" value="UniProtKB-KW"/>
</dbReference>
<dbReference type="AlphaFoldDB" id="A0ABC9EUF5"/>
<keyword evidence="6" id="KW-0413">Isomerase</keyword>
<evidence type="ECO:0000256" key="1">
    <source>
        <dbReference type="ARBA" id="ARBA00000971"/>
    </source>
</evidence>
<evidence type="ECO:0000313" key="11">
    <source>
        <dbReference type="Proteomes" id="UP001497457"/>
    </source>
</evidence>
<dbReference type="EMBL" id="OZ075115">
    <property type="protein sequence ID" value="CAL5063391.1"/>
    <property type="molecule type" value="Genomic_DNA"/>
</dbReference>
<accession>A0ABC9EUF5</accession>
<evidence type="ECO:0000256" key="6">
    <source>
        <dbReference type="ARBA" id="ARBA00023235"/>
    </source>
</evidence>
<evidence type="ECO:0000256" key="3">
    <source>
        <dbReference type="ARBA" id="ARBA00013194"/>
    </source>
</evidence>
<comment type="catalytic activity">
    <reaction evidence="1">
        <text>[protein]-peptidylproline (omega=180) = [protein]-peptidylproline (omega=0)</text>
        <dbReference type="Rhea" id="RHEA:16237"/>
        <dbReference type="Rhea" id="RHEA-COMP:10747"/>
        <dbReference type="Rhea" id="RHEA-COMP:10748"/>
        <dbReference type="ChEBI" id="CHEBI:83833"/>
        <dbReference type="ChEBI" id="CHEBI:83834"/>
        <dbReference type="EC" id="5.2.1.8"/>
    </reaction>
</comment>
<dbReference type="PANTHER" id="PTHR30560:SF5">
    <property type="entry name" value="OS09G0515400 PROTEIN"/>
    <property type="match status" value="1"/>
</dbReference>
<dbReference type="InterPro" id="IPR005215">
    <property type="entry name" value="Trig_fac"/>
</dbReference>
<proteinExistence type="inferred from homology"/>
<comment type="similarity">
    <text evidence="2">Belongs to the FKBP-type PPIase family. Tig subfamily.</text>
</comment>
<dbReference type="Proteomes" id="UP001497457">
    <property type="component" value="Chromosome 6rd"/>
</dbReference>
<dbReference type="InterPro" id="IPR008881">
    <property type="entry name" value="Trigger_fac_ribosome-bd_bac"/>
</dbReference>
<dbReference type="EC" id="5.2.1.8" evidence="3"/>
<sequence>MELSTPIGSCSSLATPAAMALVRPNPKITNHTYATGMGLQCQFSHRLRSVASSMVLNTEPLWRINRKDCGSLQAASPVQCTENLTQSSISFKDFCVSVFTEEDGLIKIQVNVSGTMTDSIFEKVFTKKVAAAQPLPGFRRMKGGKTPDIPKEVALHLIGPSKVKKETIKKIISCTVAEYVQKEGLTASKNLKVQQSYEELEAAFEPGKEFCFDATIHLQ</sequence>
<evidence type="ECO:0000313" key="10">
    <source>
        <dbReference type="EMBL" id="CAL5073349.1"/>
    </source>
</evidence>
<gene>
    <name evidence="10" type="ORF">URODEC1_LOCUS104551</name>
    <name evidence="9" type="ORF">URODEC1_LOCUS98869</name>
</gene>
<protein>
    <recommendedName>
        <fullName evidence="3">peptidylprolyl isomerase</fullName>
        <ecNumber evidence="3">5.2.1.8</ecNumber>
    </recommendedName>
</protein>
<comment type="function">
    <text evidence="7">Involved in protein export. Acts as a chaperone by maintaining the newly synthesized protein in an open conformation. Functions as a peptidyl-prolyl cis-trans isomerase.</text>
</comment>
<organism evidence="9 11">
    <name type="scientific">Urochloa decumbens</name>
    <dbReference type="NCBI Taxonomy" id="240449"/>
    <lineage>
        <taxon>Eukaryota</taxon>
        <taxon>Viridiplantae</taxon>
        <taxon>Streptophyta</taxon>
        <taxon>Embryophyta</taxon>
        <taxon>Tracheophyta</taxon>
        <taxon>Spermatophyta</taxon>
        <taxon>Magnoliopsida</taxon>
        <taxon>Liliopsida</taxon>
        <taxon>Poales</taxon>
        <taxon>Poaceae</taxon>
        <taxon>PACMAD clade</taxon>
        <taxon>Panicoideae</taxon>
        <taxon>Panicodae</taxon>
        <taxon>Paniceae</taxon>
        <taxon>Melinidinae</taxon>
        <taxon>Urochloa</taxon>
    </lineage>
</organism>
<dbReference type="EMBL" id="OZ075116">
    <property type="protein sequence ID" value="CAL5073349.1"/>
    <property type="molecule type" value="Genomic_DNA"/>
</dbReference>
<dbReference type="Gene3D" id="3.30.70.1050">
    <property type="entry name" value="Trigger factor ribosome-binding domain"/>
    <property type="match status" value="1"/>
</dbReference>
<reference evidence="9 11" key="2">
    <citation type="submission" date="2024-10" db="EMBL/GenBank/DDBJ databases">
        <authorList>
            <person name="Ryan C."/>
        </authorList>
    </citation>
    <scope>NUCLEOTIDE SEQUENCE [LARGE SCALE GENOMIC DNA]</scope>
</reference>
<evidence type="ECO:0000256" key="2">
    <source>
        <dbReference type="ARBA" id="ARBA00005464"/>
    </source>
</evidence>
<keyword evidence="5" id="KW-0143">Chaperone</keyword>